<dbReference type="NCBIfam" id="TIGR01568">
    <property type="entry name" value="A_thal_3678"/>
    <property type="match status" value="1"/>
</dbReference>
<comment type="subcellular location">
    <subcellularLocation>
        <location evidence="1 6">Nucleus</location>
    </subcellularLocation>
</comment>
<keyword evidence="10" id="KW-1185">Reference proteome</keyword>
<evidence type="ECO:0000256" key="6">
    <source>
        <dbReference type="RuleBase" id="RU367028"/>
    </source>
</evidence>
<dbReference type="Proteomes" id="UP001652600">
    <property type="component" value="Chromosome 1"/>
</dbReference>
<feature type="region of interest" description="Disordered" evidence="7">
    <location>
        <begin position="171"/>
        <end position="199"/>
    </location>
</feature>
<feature type="compositionally biased region" description="Low complexity" evidence="7">
    <location>
        <begin position="182"/>
        <end position="193"/>
    </location>
</feature>
<dbReference type="InterPro" id="IPR038933">
    <property type="entry name" value="Ovate"/>
</dbReference>
<feature type="chain" id="PRO_5010342513" description="Transcription repressor" evidence="8">
    <location>
        <begin position="19"/>
        <end position="298"/>
    </location>
</feature>
<accession>A0A1S3CGB3</accession>
<dbReference type="InterPro" id="IPR006458">
    <property type="entry name" value="Ovate_C"/>
</dbReference>
<dbReference type="RefSeq" id="XP_008462151.1">
    <property type="nucleotide sequence ID" value="XM_008463929.3"/>
</dbReference>
<evidence type="ECO:0000256" key="3">
    <source>
        <dbReference type="ARBA" id="ARBA00023015"/>
    </source>
</evidence>
<dbReference type="KEGG" id="cmo:103500574"/>
<organism evidence="10 11">
    <name type="scientific">Cucumis melo</name>
    <name type="common">Muskmelon</name>
    <dbReference type="NCBI Taxonomy" id="3656"/>
    <lineage>
        <taxon>Eukaryota</taxon>
        <taxon>Viridiplantae</taxon>
        <taxon>Streptophyta</taxon>
        <taxon>Embryophyta</taxon>
        <taxon>Tracheophyta</taxon>
        <taxon>Spermatophyta</taxon>
        <taxon>Magnoliopsida</taxon>
        <taxon>eudicotyledons</taxon>
        <taxon>Gunneridae</taxon>
        <taxon>Pentapetalae</taxon>
        <taxon>rosids</taxon>
        <taxon>fabids</taxon>
        <taxon>Cucurbitales</taxon>
        <taxon>Cucurbitaceae</taxon>
        <taxon>Benincaseae</taxon>
        <taxon>Cucumis</taxon>
    </lineage>
</organism>
<evidence type="ECO:0000259" key="9">
    <source>
        <dbReference type="PROSITE" id="PS51754"/>
    </source>
</evidence>
<reference evidence="10" key="1">
    <citation type="submission" date="2025-05" db="UniProtKB">
        <authorList>
            <consortium name="RefSeq"/>
        </authorList>
    </citation>
    <scope>NUCLEOTIDE SEQUENCE [LARGE SCALE GENOMIC DNA]</scope>
</reference>
<keyword evidence="2 6" id="KW-0678">Repressor</keyword>
<dbReference type="PANTHER" id="PTHR33057:SF117">
    <property type="entry name" value="TRANSCRIPTION REPRESSOR OFP14"/>
    <property type="match status" value="1"/>
</dbReference>
<dbReference type="InParanoid" id="A0A1S3CGB3"/>
<feature type="signal peptide" evidence="8">
    <location>
        <begin position="1"/>
        <end position="18"/>
    </location>
</feature>
<protein>
    <recommendedName>
        <fullName evidence="6">Transcription repressor</fullName>
    </recommendedName>
    <alternativeName>
        <fullName evidence="6">Ovate family protein</fullName>
    </alternativeName>
</protein>
<sequence>MLLSFFCIPLLFLYKNQYYHITLSTQNQRKLNKMPKKLQKSLQDYLSKIKKPTPQLQFPNPQTFSSSKSWILAGCKHPKTLSFAIDRKQVDAVGNKEDAAATLADIDRFLFENFRSLYLKEDGDCGDRKVVGGGGGGRDCKNHRGVVSPESPVDSYGGSHRFFFSPDLSGSDLPDDSHTESSENAGSSSSSLIGEDRGKDLKLPSDCIAILRKSPNPSEEFRRSMQEMMDGHLKHHEKVDWEFMEELLFCYLNLNDKKSYKYILNAFVDLIVILRQKAEEEPAKPRTVRSVRMVRRMI</sequence>
<dbReference type="Pfam" id="PF04844">
    <property type="entry name" value="Ovate"/>
    <property type="match status" value="1"/>
</dbReference>
<dbReference type="AlphaFoldDB" id="A0A1S3CGB3"/>
<keyword evidence="5 6" id="KW-0539">Nucleus</keyword>
<evidence type="ECO:0000313" key="11">
    <source>
        <dbReference type="RefSeq" id="XP_008462151.1"/>
    </source>
</evidence>
<dbReference type="PANTHER" id="PTHR33057">
    <property type="entry name" value="TRANSCRIPTION REPRESSOR OFP7-RELATED"/>
    <property type="match status" value="1"/>
</dbReference>
<feature type="region of interest" description="Disordered" evidence="7">
    <location>
        <begin position="132"/>
        <end position="153"/>
    </location>
</feature>
<keyword evidence="4 6" id="KW-0804">Transcription</keyword>
<proteinExistence type="predicted"/>
<dbReference type="GO" id="GO:0005634">
    <property type="term" value="C:nucleus"/>
    <property type="evidence" value="ECO:0007669"/>
    <property type="project" value="UniProtKB-SubCell"/>
</dbReference>
<dbReference type="GO" id="GO:0045892">
    <property type="term" value="P:negative regulation of DNA-templated transcription"/>
    <property type="evidence" value="ECO:0007669"/>
    <property type="project" value="UniProtKB-UniRule"/>
</dbReference>
<dbReference type="OrthoDB" id="689980at2759"/>
<dbReference type="FunCoup" id="A0A1S3CGB3">
    <property type="interactions" value="164"/>
</dbReference>
<dbReference type="eggNOG" id="ENOG502RXZT">
    <property type="taxonomic scope" value="Eukaryota"/>
</dbReference>
<evidence type="ECO:0000313" key="10">
    <source>
        <dbReference type="Proteomes" id="UP001652600"/>
    </source>
</evidence>
<evidence type="ECO:0000256" key="4">
    <source>
        <dbReference type="ARBA" id="ARBA00023163"/>
    </source>
</evidence>
<feature type="domain" description="OVATE" evidence="9">
    <location>
        <begin position="210"/>
        <end position="273"/>
    </location>
</feature>
<dbReference type="PROSITE" id="PS51754">
    <property type="entry name" value="OVATE"/>
    <property type="match status" value="1"/>
</dbReference>
<name>A0A1S3CGB3_CUCME</name>
<reference evidence="11" key="2">
    <citation type="submission" date="2025-08" db="UniProtKB">
        <authorList>
            <consortium name="RefSeq"/>
        </authorList>
    </citation>
    <scope>IDENTIFICATION</scope>
    <source>
        <tissue evidence="11">Stem</tissue>
    </source>
</reference>
<evidence type="ECO:0000256" key="2">
    <source>
        <dbReference type="ARBA" id="ARBA00022491"/>
    </source>
</evidence>
<keyword evidence="3 6" id="KW-0805">Transcription regulation</keyword>
<comment type="function">
    <text evidence="6">Transcriptional repressor that regulates multiple aspects of plant growth and development.</text>
</comment>
<evidence type="ECO:0000256" key="8">
    <source>
        <dbReference type="SAM" id="SignalP"/>
    </source>
</evidence>
<evidence type="ECO:0000256" key="7">
    <source>
        <dbReference type="SAM" id="MobiDB-lite"/>
    </source>
</evidence>
<evidence type="ECO:0000256" key="1">
    <source>
        <dbReference type="ARBA" id="ARBA00004123"/>
    </source>
</evidence>
<keyword evidence="8" id="KW-0732">Signal</keyword>
<dbReference type="GeneID" id="103500574"/>
<gene>
    <name evidence="11" type="primary">LOC103500574</name>
</gene>
<evidence type="ECO:0000256" key="5">
    <source>
        <dbReference type="ARBA" id="ARBA00023242"/>
    </source>
</evidence>